<dbReference type="SMART" id="SM00267">
    <property type="entry name" value="GGDEF"/>
    <property type="match status" value="1"/>
</dbReference>
<keyword evidence="3" id="KW-0472">Membrane</keyword>
<dbReference type="InterPro" id="IPR050469">
    <property type="entry name" value="Diguanylate_Cyclase"/>
</dbReference>
<feature type="domain" description="GGDEF" evidence="4">
    <location>
        <begin position="405"/>
        <end position="539"/>
    </location>
</feature>
<dbReference type="InterPro" id="IPR043128">
    <property type="entry name" value="Rev_trsase/Diguanyl_cyclase"/>
</dbReference>
<dbReference type="EC" id="2.7.7.65" evidence="1"/>
<keyword evidence="6" id="KW-1185">Reference proteome</keyword>
<dbReference type="Gene3D" id="3.30.70.270">
    <property type="match status" value="1"/>
</dbReference>
<gene>
    <name evidence="5" type="ORF">JQC93_19315</name>
</gene>
<feature type="transmembrane region" description="Helical" evidence="3">
    <location>
        <begin position="169"/>
        <end position="190"/>
    </location>
</feature>
<dbReference type="CDD" id="cd01949">
    <property type="entry name" value="GGDEF"/>
    <property type="match status" value="1"/>
</dbReference>
<dbReference type="Gene3D" id="3.30.450.20">
    <property type="entry name" value="PAS domain"/>
    <property type="match status" value="1"/>
</dbReference>
<dbReference type="NCBIfam" id="TIGR00254">
    <property type="entry name" value="GGDEF"/>
    <property type="match status" value="1"/>
</dbReference>
<evidence type="ECO:0000313" key="6">
    <source>
        <dbReference type="Proteomes" id="UP000809621"/>
    </source>
</evidence>
<proteinExistence type="predicted"/>
<reference evidence="5 6" key="1">
    <citation type="submission" date="2021-02" db="EMBL/GenBank/DDBJ databases">
        <authorList>
            <person name="Park J.-S."/>
        </authorList>
    </citation>
    <scope>NUCLEOTIDE SEQUENCE [LARGE SCALE GENOMIC DNA]</scope>
    <source>
        <strain evidence="5 6">188UL20-2</strain>
    </source>
</reference>
<keyword evidence="3" id="KW-1133">Transmembrane helix</keyword>
<dbReference type="PANTHER" id="PTHR45138">
    <property type="entry name" value="REGULATORY COMPONENTS OF SENSORY TRANSDUCTION SYSTEM"/>
    <property type="match status" value="1"/>
</dbReference>
<keyword evidence="3" id="KW-0812">Transmembrane</keyword>
<dbReference type="SUPFAM" id="SSF55781">
    <property type="entry name" value="GAF domain-like"/>
    <property type="match status" value="1"/>
</dbReference>
<evidence type="ECO:0000256" key="2">
    <source>
        <dbReference type="ARBA" id="ARBA00034247"/>
    </source>
</evidence>
<name>A0ABS2HN78_9VIBR</name>
<dbReference type="SMART" id="SM00065">
    <property type="entry name" value="GAF"/>
    <property type="match status" value="1"/>
</dbReference>
<dbReference type="Gene3D" id="3.30.450.40">
    <property type="match status" value="1"/>
</dbReference>
<dbReference type="PANTHER" id="PTHR45138:SF9">
    <property type="entry name" value="DIGUANYLATE CYCLASE DGCM-RELATED"/>
    <property type="match status" value="1"/>
</dbReference>
<comment type="caution">
    <text evidence="5">The sequence shown here is derived from an EMBL/GenBank/DDBJ whole genome shotgun (WGS) entry which is preliminary data.</text>
</comment>
<dbReference type="Proteomes" id="UP000809621">
    <property type="component" value="Unassembled WGS sequence"/>
</dbReference>
<dbReference type="InterPro" id="IPR000160">
    <property type="entry name" value="GGDEF_dom"/>
</dbReference>
<dbReference type="SUPFAM" id="SSF55073">
    <property type="entry name" value="Nucleotide cyclase"/>
    <property type="match status" value="1"/>
</dbReference>
<dbReference type="InterPro" id="IPR029016">
    <property type="entry name" value="GAF-like_dom_sf"/>
</dbReference>
<comment type="catalytic activity">
    <reaction evidence="2">
        <text>2 GTP = 3',3'-c-di-GMP + 2 diphosphate</text>
        <dbReference type="Rhea" id="RHEA:24898"/>
        <dbReference type="ChEBI" id="CHEBI:33019"/>
        <dbReference type="ChEBI" id="CHEBI:37565"/>
        <dbReference type="ChEBI" id="CHEBI:58805"/>
        <dbReference type="EC" id="2.7.7.65"/>
    </reaction>
</comment>
<organism evidence="5 6">
    <name type="scientific">Vibrio ulleungensis</name>
    <dbReference type="NCBI Taxonomy" id="2807619"/>
    <lineage>
        <taxon>Bacteria</taxon>
        <taxon>Pseudomonadati</taxon>
        <taxon>Pseudomonadota</taxon>
        <taxon>Gammaproteobacteria</taxon>
        <taxon>Vibrionales</taxon>
        <taxon>Vibrionaceae</taxon>
        <taxon>Vibrio</taxon>
    </lineage>
</organism>
<dbReference type="PROSITE" id="PS50887">
    <property type="entry name" value="GGDEF"/>
    <property type="match status" value="1"/>
</dbReference>
<protein>
    <recommendedName>
        <fullName evidence="1">diguanylate cyclase</fullName>
        <ecNumber evidence="1">2.7.7.65</ecNumber>
    </recommendedName>
</protein>
<accession>A0ABS2HN78</accession>
<dbReference type="InterPro" id="IPR029787">
    <property type="entry name" value="Nucleotide_cyclase"/>
</dbReference>
<dbReference type="InterPro" id="IPR003018">
    <property type="entry name" value="GAF"/>
</dbReference>
<dbReference type="EMBL" id="JAFEUM010000012">
    <property type="protein sequence ID" value="MBM7038531.1"/>
    <property type="molecule type" value="Genomic_DNA"/>
</dbReference>
<evidence type="ECO:0000259" key="4">
    <source>
        <dbReference type="PROSITE" id="PS50887"/>
    </source>
</evidence>
<dbReference type="Pfam" id="PF00990">
    <property type="entry name" value="GGDEF"/>
    <property type="match status" value="1"/>
</dbReference>
<feature type="transmembrane region" description="Helical" evidence="3">
    <location>
        <begin position="12"/>
        <end position="30"/>
    </location>
</feature>
<dbReference type="RefSeq" id="WP_205159972.1">
    <property type="nucleotide sequence ID" value="NZ_JAFEUM010000012.1"/>
</dbReference>
<evidence type="ECO:0000256" key="1">
    <source>
        <dbReference type="ARBA" id="ARBA00012528"/>
    </source>
</evidence>
<evidence type="ECO:0000313" key="5">
    <source>
        <dbReference type="EMBL" id="MBM7038531.1"/>
    </source>
</evidence>
<evidence type="ECO:0000256" key="3">
    <source>
        <dbReference type="SAM" id="Phobius"/>
    </source>
</evidence>
<sequence>MTSIIDRKWQLFPIVTLIVTMALGLNYFKITLEKWVEASMTGYAQSLLSDITYEIEEDNPDFLTISIDDYIGHLTQASADQRITVIDPNGIVVGDSSLSARALSGLDNHGNRPEFNEAWENGTGKAIRYSQTQQVDLLYVAKKLYVSGNEYVIRLSLPLHLLGKMAQHLMAILVVLAVASVALLATSSYISNRQITARVQKEQGLQEERIAQRTYEIELLHRLANMLAACKSISEAQDVVADLIPRILGDINGSVAIMRSSRNILEVKLDWGQPWPAAHTYAPEECWSLRKGKFHLTHDDFHCISCAHMSAVGDDQTMCIPLTAHGNTIGMLHLYFGEPNVSVDQHTRQLAFTVAEHLGLALANLNMQEKLRFQAVSDPLTGLYNRRHFEEQLDMALLNAERDGEEMSLLMLDLDHFKRFNDNFGHDAGDYVLKTISNLLLEHASSNDIVCRLGGEELAIIVPNSNAEQALTYAKSICDKVRELHLEMKGLSLGRLGVSIGVAQAPTDTNDAEQLIKCADIALYDAKEQGRDRAIHYAKSLEQKKKAQLSSV</sequence>